<comment type="caution">
    <text evidence="1">The sequence shown here is derived from an EMBL/GenBank/DDBJ whole genome shotgun (WGS) entry which is preliminary data.</text>
</comment>
<name>A0A3M6UU09_POCDA</name>
<reference evidence="1 2" key="1">
    <citation type="journal article" date="2018" name="Sci. Rep.">
        <title>Comparative analysis of the Pocillopora damicornis genome highlights role of immune system in coral evolution.</title>
        <authorList>
            <person name="Cunning R."/>
            <person name="Bay R.A."/>
            <person name="Gillette P."/>
            <person name="Baker A.C."/>
            <person name="Traylor-Knowles N."/>
        </authorList>
    </citation>
    <scope>NUCLEOTIDE SEQUENCE [LARGE SCALE GENOMIC DNA]</scope>
    <source>
        <strain evidence="1">RSMAS</strain>
        <tissue evidence="1">Whole animal</tissue>
    </source>
</reference>
<protein>
    <submittedName>
        <fullName evidence="1">Uncharacterized protein</fullName>
    </submittedName>
</protein>
<dbReference type="AlphaFoldDB" id="A0A3M6UU09"/>
<evidence type="ECO:0000313" key="1">
    <source>
        <dbReference type="EMBL" id="RMX57161.1"/>
    </source>
</evidence>
<dbReference type="Proteomes" id="UP000275408">
    <property type="component" value="Unassembled WGS sequence"/>
</dbReference>
<organism evidence="1 2">
    <name type="scientific">Pocillopora damicornis</name>
    <name type="common">Cauliflower coral</name>
    <name type="synonym">Millepora damicornis</name>
    <dbReference type="NCBI Taxonomy" id="46731"/>
    <lineage>
        <taxon>Eukaryota</taxon>
        <taxon>Metazoa</taxon>
        <taxon>Cnidaria</taxon>
        <taxon>Anthozoa</taxon>
        <taxon>Hexacorallia</taxon>
        <taxon>Scleractinia</taxon>
        <taxon>Astrocoeniina</taxon>
        <taxon>Pocilloporidae</taxon>
        <taxon>Pocillopora</taxon>
    </lineage>
</organism>
<proteinExistence type="predicted"/>
<keyword evidence="2" id="KW-1185">Reference proteome</keyword>
<gene>
    <name evidence="1" type="ORF">pdam_00022593</name>
</gene>
<evidence type="ECO:0000313" key="2">
    <source>
        <dbReference type="Proteomes" id="UP000275408"/>
    </source>
</evidence>
<accession>A0A3M6UU09</accession>
<sequence length="147" mass="16405">MGGESVKVCGGTEISDQRVPRKIQLSGERELRDVGVNVSQLQVHVDEETAGESVEDQVSTAISTFHCAEYVRIMAQKFLAKAATFEALKPLVEAQLKLAINTLNDLQARIPMLVEARYKPYRDKCECLRSELASFGSMEIRRCTRLS</sequence>
<dbReference type="EMBL" id="RCHS01000722">
    <property type="protein sequence ID" value="RMX57161.1"/>
    <property type="molecule type" value="Genomic_DNA"/>
</dbReference>